<dbReference type="EMBL" id="JBDODL010000840">
    <property type="protein sequence ID" value="MES1920745.1"/>
    <property type="molecule type" value="Genomic_DNA"/>
</dbReference>
<evidence type="ECO:0000256" key="6">
    <source>
        <dbReference type="ARBA" id="ARBA00022806"/>
    </source>
</evidence>
<feature type="compositionally biased region" description="Polar residues" evidence="11">
    <location>
        <begin position="39"/>
        <end position="51"/>
    </location>
</feature>
<keyword evidence="14" id="KW-1185">Reference proteome</keyword>
<evidence type="ECO:0000256" key="11">
    <source>
        <dbReference type="SAM" id="MobiDB-lite"/>
    </source>
</evidence>
<dbReference type="InterPro" id="IPR001208">
    <property type="entry name" value="MCM_dom"/>
</dbReference>
<dbReference type="Pfam" id="PF14551">
    <property type="entry name" value="MCM_N"/>
    <property type="match status" value="1"/>
</dbReference>
<reference evidence="13 14" key="1">
    <citation type="journal article" date="2024" name="BMC Biol.">
        <title>Comparative genomics of Ascetosporea gives new insight into the evolutionary basis for animal parasitism in Rhizaria.</title>
        <authorList>
            <person name="Hiltunen Thoren M."/>
            <person name="Onut-Brannstrom I."/>
            <person name="Alfjorden A."/>
            <person name="Peckova H."/>
            <person name="Swords F."/>
            <person name="Hooper C."/>
            <person name="Holzer A.S."/>
            <person name="Bass D."/>
            <person name="Burki F."/>
        </authorList>
    </citation>
    <scope>NUCLEOTIDE SEQUENCE [LARGE SCALE GENOMIC DNA]</scope>
    <source>
        <strain evidence="13">20-A016</strain>
    </source>
</reference>
<evidence type="ECO:0000256" key="2">
    <source>
        <dbReference type="ARBA" id="ARBA00008010"/>
    </source>
</evidence>
<dbReference type="Gene3D" id="2.20.28.10">
    <property type="match status" value="1"/>
</dbReference>
<evidence type="ECO:0000256" key="9">
    <source>
        <dbReference type="RuleBase" id="RU004070"/>
    </source>
</evidence>
<feature type="region of interest" description="Disordered" evidence="11">
    <location>
        <begin position="1"/>
        <end position="51"/>
    </location>
</feature>
<name>A0ABV2AM39_9EUKA</name>
<dbReference type="InterPro" id="IPR012340">
    <property type="entry name" value="NA-bd_OB-fold"/>
</dbReference>
<dbReference type="EC" id="3.6.4.12" evidence="10"/>
<comment type="function">
    <text evidence="10">Acts as component of the MCM2-7 complex (MCM complex) which is the replicative helicase essential for 'once per cell cycle' DNA replication initiation and elongation in eukaryotic cells. The active ATPase sites in the MCM2-7 ring are formed through the interaction surfaces of two neighboring subunits such that a critical structure of a conserved arginine finger motif is provided in trans relative to the ATP-binding site of the Walker A box of the adjacent subunit. The six ATPase active sites, however, are likely to contribute differentially to the complex helicase activity.</text>
</comment>
<dbReference type="Pfam" id="PF00493">
    <property type="entry name" value="MCM"/>
    <property type="match status" value="1"/>
</dbReference>
<dbReference type="InterPro" id="IPR018525">
    <property type="entry name" value="MCM_CS"/>
</dbReference>
<keyword evidence="8 10" id="KW-0539">Nucleus</keyword>
<dbReference type="PRINTS" id="PR01657">
    <property type="entry name" value="MCMFAMILY"/>
</dbReference>
<gene>
    <name evidence="13" type="primary">MCM4</name>
    <name evidence="13" type="ORF">MHBO_002385</name>
</gene>
<dbReference type="GO" id="GO:0003678">
    <property type="term" value="F:DNA helicase activity"/>
    <property type="evidence" value="ECO:0007669"/>
    <property type="project" value="UniProtKB-EC"/>
</dbReference>
<dbReference type="SUPFAM" id="SSF52540">
    <property type="entry name" value="P-loop containing nucleoside triphosphate hydrolases"/>
    <property type="match status" value="1"/>
</dbReference>
<keyword evidence="4 9" id="KW-0547">Nucleotide-binding</keyword>
<evidence type="ECO:0000313" key="14">
    <source>
        <dbReference type="Proteomes" id="UP001439008"/>
    </source>
</evidence>
<keyword evidence="7 9" id="KW-0067">ATP-binding</keyword>
<dbReference type="PRINTS" id="PR01660">
    <property type="entry name" value="MCMPROTEIN4"/>
</dbReference>
<dbReference type="Proteomes" id="UP001439008">
    <property type="component" value="Unassembled WGS sequence"/>
</dbReference>
<evidence type="ECO:0000256" key="1">
    <source>
        <dbReference type="ARBA" id="ARBA00004123"/>
    </source>
</evidence>
<dbReference type="SUPFAM" id="SSF50249">
    <property type="entry name" value="Nucleic acid-binding proteins"/>
    <property type="match status" value="1"/>
</dbReference>
<feature type="compositionally biased region" description="Basic and acidic residues" evidence="11">
    <location>
        <begin position="8"/>
        <end position="22"/>
    </location>
</feature>
<proteinExistence type="inferred from homology"/>
<evidence type="ECO:0000256" key="10">
    <source>
        <dbReference type="RuleBase" id="RU368062"/>
    </source>
</evidence>
<dbReference type="PROSITE" id="PS00847">
    <property type="entry name" value="MCM_1"/>
    <property type="match status" value="1"/>
</dbReference>
<dbReference type="SMART" id="SM00350">
    <property type="entry name" value="MCM"/>
    <property type="match status" value="1"/>
</dbReference>
<dbReference type="PANTHER" id="PTHR11630">
    <property type="entry name" value="DNA REPLICATION LICENSING FACTOR MCM FAMILY MEMBER"/>
    <property type="match status" value="1"/>
</dbReference>
<dbReference type="Gene3D" id="2.40.50.140">
    <property type="entry name" value="Nucleic acid-binding proteins"/>
    <property type="match status" value="1"/>
</dbReference>
<evidence type="ECO:0000256" key="4">
    <source>
        <dbReference type="ARBA" id="ARBA00022741"/>
    </source>
</evidence>
<keyword evidence="9" id="KW-0238">DNA-binding</keyword>
<evidence type="ECO:0000256" key="5">
    <source>
        <dbReference type="ARBA" id="ARBA00022801"/>
    </source>
</evidence>
<protein>
    <recommendedName>
        <fullName evidence="10">DNA replication licensing factor MCM4</fullName>
        <ecNumber evidence="10">3.6.4.12</ecNumber>
    </recommendedName>
</protein>
<dbReference type="Pfam" id="PF17207">
    <property type="entry name" value="MCM_OB"/>
    <property type="match status" value="1"/>
</dbReference>
<dbReference type="Gene3D" id="3.40.50.300">
    <property type="entry name" value="P-loop containing nucleotide triphosphate hydrolases"/>
    <property type="match status" value="1"/>
</dbReference>
<feature type="domain" description="MCM C-terminal AAA(+) ATPase" evidence="12">
    <location>
        <begin position="382"/>
        <end position="588"/>
    </location>
</feature>
<comment type="subunit">
    <text evidence="10">Component of the MCM2-7 complex.</text>
</comment>
<evidence type="ECO:0000256" key="7">
    <source>
        <dbReference type="ARBA" id="ARBA00022840"/>
    </source>
</evidence>
<dbReference type="InterPro" id="IPR003593">
    <property type="entry name" value="AAA+_ATPase"/>
</dbReference>
<dbReference type="PROSITE" id="PS50051">
    <property type="entry name" value="MCM_2"/>
    <property type="match status" value="1"/>
</dbReference>
<evidence type="ECO:0000256" key="8">
    <source>
        <dbReference type="ARBA" id="ARBA00023242"/>
    </source>
</evidence>
<keyword evidence="3 10" id="KW-0235">DNA replication</keyword>
<dbReference type="InterPro" id="IPR027925">
    <property type="entry name" value="MCM_N"/>
</dbReference>
<dbReference type="SMART" id="SM00382">
    <property type="entry name" value="AAA"/>
    <property type="match status" value="1"/>
</dbReference>
<evidence type="ECO:0000259" key="12">
    <source>
        <dbReference type="PROSITE" id="PS50051"/>
    </source>
</evidence>
<organism evidence="13 14">
    <name type="scientific">Bonamia ostreae</name>
    <dbReference type="NCBI Taxonomy" id="126728"/>
    <lineage>
        <taxon>Eukaryota</taxon>
        <taxon>Sar</taxon>
        <taxon>Rhizaria</taxon>
        <taxon>Endomyxa</taxon>
        <taxon>Ascetosporea</taxon>
        <taxon>Haplosporida</taxon>
        <taxon>Bonamia</taxon>
    </lineage>
</organism>
<feature type="non-terminal residue" evidence="13">
    <location>
        <position position="621"/>
    </location>
</feature>
<dbReference type="Gene3D" id="3.30.1640.10">
    <property type="entry name" value="mini-chromosome maintenance (MCM) complex, chain A, domain 1"/>
    <property type="match status" value="1"/>
</dbReference>
<keyword evidence="6 10" id="KW-0347">Helicase</keyword>
<dbReference type="InterPro" id="IPR033762">
    <property type="entry name" value="MCM_OB"/>
</dbReference>
<dbReference type="InterPro" id="IPR031327">
    <property type="entry name" value="MCM"/>
</dbReference>
<dbReference type="InterPro" id="IPR027417">
    <property type="entry name" value="P-loop_NTPase"/>
</dbReference>
<keyword evidence="5 10" id="KW-0378">Hydrolase</keyword>
<evidence type="ECO:0000313" key="13">
    <source>
        <dbReference type="EMBL" id="MES1920745.1"/>
    </source>
</evidence>
<comment type="caution">
    <text evidence="13">The sequence shown here is derived from an EMBL/GenBank/DDBJ whole genome shotgun (WGS) entry which is preliminary data.</text>
</comment>
<comment type="similarity">
    <text evidence="2 9">Belongs to the MCM family.</text>
</comment>
<comment type="subcellular location">
    <subcellularLocation>
        <location evidence="1">Nucleus</location>
    </subcellularLocation>
</comment>
<evidence type="ECO:0000256" key="3">
    <source>
        <dbReference type="ARBA" id="ARBA00022705"/>
    </source>
</evidence>
<dbReference type="GO" id="GO:0016787">
    <property type="term" value="F:hydrolase activity"/>
    <property type="evidence" value="ECO:0007669"/>
    <property type="project" value="UniProtKB-KW"/>
</dbReference>
<dbReference type="PANTHER" id="PTHR11630:SF66">
    <property type="entry name" value="DNA REPLICATION LICENSING FACTOR MCM4"/>
    <property type="match status" value="1"/>
</dbReference>
<sequence>MSSPVHYPDSESQSRLRSESPETQRSISSHAKRHHPNSQREQTNSDRPSQNVESTIFADSQLSQINSQQFSQNENLQRFRNAQIWGTDIAVETCMSQFALFLREYRENSDSSPKYIELLQDIEENQIYHLMLNCKDLLSFNTNLYRQLVSYPQELLPLFDEEVNNLYRRKFPDDSSFERIQVKPFNLEKISRMRDIDPEDIDCLIAFKSMVTRVSAVIPEMKIGFFRCSKCAHETQIEVDRGRVAHPKACENTACKTRDSYSLVHNRSVFSDKQLVRAQETPETIPEGETPQTVEIFCYSDLIDSVKPGDRLIVTGVYRAVSIRVSRLQRNLKALYRGYVDALHFKKTLKHSFKVEEKSGEKNSEEGIDEKRLREISEDPEIYQKLVNSIAPSIWELEDVKRGLLCQLFGGVAKKRENKSFFRSEINVLLCGDPGTSKSQLLQYVHKISPRGIYTSGKGSSAVGLTASISRDPETRETVLESGALVLSDRGVCCIDEFDKMSDSARSVLHEVMEQQTISVAKAGVICTLNARTSVLAAANPHKSRYDAAMSVVDNITLPPALLSRFDLIYIVLDKPNERLDRKLAQHLIGLYKLEQEQKERDFLDAKTFAAYVALARKEVN</sequence>
<comment type="catalytic activity">
    <reaction evidence="10">
        <text>ATP + H2O = ADP + phosphate + H(+)</text>
        <dbReference type="Rhea" id="RHEA:13065"/>
        <dbReference type="ChEBI" id="CHEBI:15377"/>
        <dbReference type="ChEBI" id="CHEBI:15378"/>
        <dbReference type="ChEBI" id="CHEBI:30616"/>
        <dbReference type="ChEBI" id="CHEBI:43474"/>
        <dbReference type="ChEBI" id="CHEBI:456216"/>
        <dbReference type="EC" id="3.6.4.12"/>
    </reaction>
</comment>
<dbReference type="InterPro" id="IPR008047">
    <property type="entry name" value="MCM_4"/>
</dbReference>
<accession>A0ABV2AM39</accession>